<reference evidence="2 3" key="1">
    <citation type="submission" date="2024-01" db="EMBL/GenBank/DDBJ databases">
        <title>A telomere-to-telomere, gap-free genome of sweet tea (Lithocarpus litseifolius).</title>
        <authorList>
            <person name="Zhou J."/>
        </authorList>
    </citation>
    <scope>NUCLEOTIDE SEQUENCE [LARGE SCALE GENOMIC DNA]</scope>
    <source>
        <strain evidence="2">Zhou-2022a</strain>
        <tissue evidence="2">Leaf</tissue>
    </source>
</reference>
<dbReference type="PANTHER" id="PTHR33144">
    <property type="entry name" value="OS10G0409366 PROTEIN-RELATED"/>
    <property type="match status" value="1"/>
</dbReference>
<feature type="compositionally biased region" description="Low complexity" evidence="1">
    <location>
        <begin position="35"/>
        <end position="45"/>
    </location>
</feature>
<protein>
    <recommendedName>
        <fullName evidence="4">Transposase</fullName>
    </recommendedName>
</protein>
<dbReference type="EMBL" id="JAZDWU010000002">
    <property type="protein sequence ID" value="KAL0009956.1"/>
    <property type="molecule type" value="Genomic_DNA"/>
</dbReference>
<evidence type="ECO:0008006" key="4">
    <source>
        <dbReference type="Google" id="ProtNLM"/>
    </source>
</evidence>
<dbReference type="PANTHER" id="PTHR33144:SF52">
    <property type="match status" value="1"/>
</dbReference>
<feature type="region of interest" description="Disordered" evidence="1">
    <location>
        <begin position="355"/>
        <end position="394"/>
    </location>
</feature>
<comment type="caution">
    <text evidence="2">The sequence shown here is derived from an EMBL/GenBank/DDBJ whole genome shotgun (WGS) entry which is preliminary data.</text>
</comment>
<keyword evidence="3" id="KW-1185">Reference proteome</keyword>
<organism evidence="2 3">
    <name type="scientific">Lithocarpus litseifolius</name>
    <dbReference type="NCBI Taxonomy" id="425828"/>
    <lineage>
        <taxon>Eukaryota</taxon>
        <taxon>Viridiplantae</taxon>
        <taxon>Streptophyta</taxon>
        <taxon>Embryophyta</taxon>
        <taxon>Tracheophyta</taxon>
        <taxon>Spermatophyta</taxon>
        <taxon>Magnoliopsida</taxon>
        <taxon>eudicotyledons</taxon>
        <taxon>Gunneridae</taxon>
        <taxon>Pentapetalae</taxon>
        <taxon>rosids</taxon>
        <taxon>fabids</taxon>
        <taxon>Fagales</taxon>
        <taxon>Fagaceae</taxon>
        <taxon>Lithocarpus</taxon>
    </lineage>
</organism>
<dbReference type="Pfam" id="PF03004">
    <property type="entry name" value="Transposase_24"/>
    <property type="match status" value="1"/>
</dbReference>
<evidence type="ECO:0000313" key="2">
    <source>
        <dbReference type="EMBL" id="KAL0009956.1"/>
    </source>
</evidence>
<gene>
    <name evidence="2" type="ORF">SO802_005064</name>
</gene>
<dbReference type="InterPro" id="IPR004252">
    <property type="entry name" value="Probable_transposase_24"/>
</dbReference>
<feature type="region of interest" description="Disordered" evidence="1">
    <location>
        <begin position="1"/>
        <end position="51"/>
    </location>
</feature>
<proteinExistence type="predicted"/>
<name>A0AAW2DHP8_9ROSI</name>
<feature type="compositionally biased region" description="Polar residues" evidence="1">
    <location>
        <begin position="374"/>
        <end position="394"/>
    </location>
</feature>
<dbReference type="Proteomes" id="UP001459277">
    <property type="component" value="Unassembled WGS sequence"/>
</dbReference>
<evidence type="ECO:0000256" key="1">
    <source>
        <dbReference type="SAM" id="MobiDB-lite"/>
    </source>
</evidence>
<dbReference type="AlphaFoldDB" id="A0AAW2DHP8"/>
<accession>A0AAW2DHP8</accession>
<evidence type="ECO:0000313" key="3">
    <source>
        <dbReference type="Proteomes" id="UP001459277"/>
    </source>
</evidence>
<sequence length="394" mass="44486">MKMRGLVIRDVSVRSSQQPSNEDVDHESQQEIGQSSTVNPSNAPNPVVPLPVRATRGASKYSFIWNLPENHKIELPLTSSNQPIKKAGRNFTGWLGTIARKPQLCPIKYKNWTRMPDEFKEEIWDIVQSKWIFPEEPARLEAIKNRTLSLIAKSWRNYKSTLKKKYFLGSGNRARVPPNVILEDYEALVQYWSLPKTKDLALENKNSRSKQTNVHTGGSKNFASYAEEMVTTLGHPVDRADVYVKLHRHKDGTPVNTIAESNISSDLTGSIAWAPDDVYAQVFGNERNGRVRGVGFGPTPSMHPAKSTPAIAQVRSQERDAEVTQLKNQVASLTEKMSRYENMEERMTQLMQLVQNQQNQQNHSSEASRGGFSLDQQSPTPYRSQASSHQETNI</sequence>